<comment type="caution">
    <text evidence="1">The sequence shown here is derived from an EMBL/GenBank/DDBJ whole genome shotgun (WGS) entry which is preliminary data.</text>
</comment>
<dbReference type="Proteomes" id="UP000664032">
    <property type="component" value="Unassembled WGS sequence"/>
</dbReference>
<reference evidence="1" key="1">
    <citation type="submission" date="2021-10" db="EMBL/GenBank/DDBJ databases">
        <title>Psilocybe cubensis genome.</title>
        <authorList>
            <person name="Mckernan K.J."/>
            <person name="Crawford S."/>
            <person name="Trippe A."/>
            <person name="Kane L.T."/>
            <person name="Mclaughlin S."/>
        </authorList>
    </citation>
    <scope>NUCLEOTIDE SEQUENCE</scope>
    <source>
        <strain evidence="1">MGC-MH-2018</strain>
    </source>
</reference>
<evidence type="ECO:0000313" key="2">
    <source>
        <dbReference type="Proteomes" id="UP000664032"/>
    </source>
</evidence>
<gene>
    <name evidence="1" type="ORF">JR316_0006691</name>
</gene>
<accession>A0ACB8GYK4</accession>
<dbReference type="EMBL" id="JAFIQS020000006">
    <property type="protein sequence ID" value="KAH9480094.1"/>
    <property type="molecule type" value="Genomic_DNA"/>
</dbReference>
<proteinExistence type="predicted"/>
<sequence>MVPVPSTYSFEIFRLNQKPNQHPEQPVRMGKISVEQTLGLRHSVLWPDMPLSQVCLPEDSSGKHFGALLPHSDEPIAVISLFVEELPIDKNITSDVPPSAHEQEQQQVQQRMTYGHSADDAIDSKRPRIVVRFRKFACAPRYQGKGLGTQLLAYALSIARSELDATIAWCDARTSSALWYEKRGLRRFGKIFYKGPVEYVRMWIDLRDYPGRELSQPVKGRVSALVVAAVDNMKPELDASTH</sequence>
<keyword evidence="2" id="KW-1185">Reference proteome</keyword>
<protein>
    <submittedName>
        <fullName evidence="1">Uncharacterized protein</fullName>
    </submittedName>
</protein>
<organism evidence="1 2">
    <name type="scientific">Psilocybe cubensis</name>
    <name type="common">Psychedelic mushroom</name>
    <name type="synonym">Stropharia cubensis</name>
    <dbReference type="NCBI Taxonomy" id="181762"/>
    <lineage>
        <taxon>Eukaryota</taxon>
        <taxon>Fungi</taxon>
        <taxon>Dikarya</taxon>
        <taxon>Basidiomycota</taxon>
        <taxon>Agaricomycotina</taxon>
        <taxon>Agaricomycetes</taxon>
        <taxon>Agaricomycetidae</taxon>
        <taxon>Agaricales</taxon>
        <taxon>Agaricineae</taxon>
        <taxon>Strophariaceae</taxon>
        <taxon>Psilocybe</taxon>
    </lineage>
</organism>
<name>A0ACB8GYK4_PSICU</name>
<evidence type="ECO:0000313" key="1">
    <source>
        <dbReference type="EMBL" id="KAH9480094.1"/>
    </source>
</evidence>